<dbReference type="InterPro" id="IPR015421">
    <property type="entry name" value="PyrdxlP-dep_Trfase_major"/>
</dbReference>
<dbReference type="Proteomes" id="UP000019763">
    <property type="component" value="Unassembled WGS sequence"/>
</dbReference>
<dbReference type="GeneID" id="22914294"/>
<evidence type="ECO:0000256" key="4">
    <source>
        <dbReference type="ARBA" id="ARBA00022679"/>
    </source>
</evidence>
<dbReference type="InterPro" id="IPR015422">
    <property type="entry name" value="PyrdxlP-dep_Trfase_small"/>
</dbReference>
<dbReference type="Gene3D" id="1.10.287.1970">
    <property type="match status" value="1"/>
</dbReference>
<dbReference type="PANTHER" id="PTHR11751:SF29">
    <property type="entry name" value="ALANINE TRANSAMINASE"/>
    <property type="match status" value="1"/>
</dbReference>
<evidence type="ECO:0000313" key="6">
    <source>
        <dbReference type="EMBL" id="EZG53406.1"/>
    </source>
</evidence>
<dbReference type="PANTHER" id="PTHR11751">
    <property type="entry name" value="ALANINE AMINOTRANSFERASE"/>
    <property type="match status" value="1"/>
</dbReference>
<dbReference type="Gene3D" id="3.40.640.10">
    <property type="entry name" value="Type I PLP-dependent aspartate aminotransferase-like (Major domain)"/>
    <property type="match status" value="1"/>
</dbReference>
<keyword evidence="5" id="KW-0663">Pyridoxal phosphate</keyword>
<gene>
    <name evidence="6" type="ORF">GNI_121910</name>
</gene>
<dbReference type="AlphaFoldDB" id="A0A023B2I3"/>
<evidence type="ECO:0000256" key="5">
    <source>
        <dbReference type="ARBA" id="ARBA00022898"/>
    </source>
</evidence>
<dbReference type="VEuPathDB" id="CryptoDB:GNI_121910"/>
<name>A0A023B2I3_GRENI</name>
<dbReference type="InterPro" id="IPR045088">
    <property type="entry name" value="ALAT1/2-like"/>
</dbReference>
<protein>
    <submittedName>
        <fullName evidence="6">Alanine aminotransferase</fullName>
    </submittedName>
</protein>
<accession>A0A023B2I3</accession>
<reference evidence="6" key="1">
    <citation type="submission" date="2013-12" db="EMBL/GenBank/DDBJ databases">
        <authorList>
            <person name="Omoto C.K."/>
            <person name="Sibley D."/>
            <person name="Venepally P."/>
            <person name="Hadjithomas M."/>
            <person name="Karamycheva S."/>
            <person name="Brunk B."/>
            <person name="Roos D."/>
            <person name="Caler E."/>
            <person name="Lorenzi H."/>
        </authorList>
    </citation>
    <scope>NUCLEOTIDE SEQUENCE</scope>
</reference>
<proteinExistence type="predicted"/>
<sequence>MLYELHDDKDNPGEARAAPFSVEAVPDCVRNMQYNVRGKVLDRAYEIEKSIKDFKFDQLLRLHIGNPHAVGQPALTYIREVVSLITCPKLMDNRVEHALLQVYHSDSLHRARAYRRAMGDPGAYTFAGGEMFARRDIWIL</sequence>
<evidence type="ECO:0000313" key="7">
    <source>
        <dbReference type="Proteomes" id="UP000019763"/>
    </source>
</evidence>
<comment type="subunit">
    <text evidence="2">Homodimer.</text>
</comment>
<keyword evidence="7" id="KW-1185">Reference proteome</keyword>
<comment type="cofactor">
    <cofactor evidence="1">
        <name>pyridoxal 5'-phosphate</name>
        <dbReference type="ChEBI" id="CHEBI:597326"/>
    </cofactor>
</comment>
<keyword evidence="3 6" id="KW-0032">Aminotransferase</keyword>
<dbReference type="RefSeq" id="XP_011131873.1">
    <property type="nucleotide sequence ID" value="XM_011133571.1"/>
</dbReference>
<dbReference type="GO" id="GO:0008483">
    <property type="term" value="F:transaminase activity"/>
    <property type="evidence" value="ECO:0007669"/>
    <property type="project" value="UniProtKB-KW"/>
</dbReference>
<dbReference type="eggNOG" id="KOG0258">
    <property type="taxonomic scope" value="Eukaryota"/>
</dbReference>
<keyword evidence="4" id="KW-0808">Transferase</keyword>
<evidence type="ECO:0000256" key="3">
    <source>
        <dbReference type="ARBA" id="ARBA00022576"/>
    </source>
</evidence>
<dbReference type="EMBL" id="AFNH02000909">
    <property type="protein sequence ID" value="EZG53406.1"/>
    <property type="molecule type" value="Genomic_DNA"/>
</dbReference>
<dbReference type="OrthoDB" id="1732682at2759"/>
<evidence type="ECO:0000256" key="1">
    <source>
        <dbReference type="ARBA" id="ARBA00001933"/>
    </source>
</evidence>
<dbReference type="Gene3D" id="3.90.1150.10">
    <property type="entry name" value="Aspartate Aminotransferase, domain 1"/>
    <property type="match status" value="1"/>
</dbReference>
<organism evidence="6 7">
    <name type="scientific">Gregarina niphandrodes</name>
    <name type="common">Septate eugregarine</name>
    <dbReference type="NCBI Taxonomy" id="110365"/>
    <lineage>
        <taxon>Eukaryota</taxon>
        <taxon>Sar</taxon>
        <taxon>Alveolata</taxon>
        <taxon>Apicomplexa</taxon>
        <taxon>Conoidasida</taxon>
        <taxon>Gregarinasina</taxon>
        <taxon>Eugregarinorida</taxon>
        <taxon>Gregarinidae</taxon>
        <taxon>Gregarina</taxon>
    </lineage>
</organism>
<comment type="caution">
    <text evidence="6">The sequence shown here is derived from an EMBL/GenBank/DDBJ whole genome shotgun (WGS) entry which is preliminary data.</text>
</comment>
<evidence type="ECO:0000256" key="2">
    <source>
        <dbReference type="ARBA" id="ARBA00011738"/>
    </source>
</evidence>